<dbReference type="HAMAP" id="MF_01027">
    <property type="entry name" value="LeuC_type2"/>
    <property type="match status" value="1"/>
</dbReference>
<reference evidence="10" key="1">
    <citation type="journal article" date="2020" name="mSystems">
        <title>Genome- and Community-Level Interaction Insights into Carbon Utilization and Element Cycling Functions of Hydrothermarchaeota in Hydrothermal Sediment.</title>
        <authorList>
            <person name="Zhou Z."/>
            <person name="Liu Y."/>
            <person name="Xu W."/>
            <person name="Pan J."/>
            <person name="Luo Z.H."/>
            <person name="Li M."/>
        </authorList>
    </citation>
    <scope>NUCLEOTIDE SEQUENCE [LARGE SCALE GENOMIC DNA]</scope>
    <source>
        <strain evidence="10">SpSt-747</strain>
    </source>
</reference>
<sequence>MGKTMAEKIFEKKAGKPVRPGDIVVVPVDWAMGQDGTTPLAIQSFEEMNGKTVFCPERIVFVIDHNAPSPLESVSRLHDLMRSFAQRFGIRVFEVGEGVCHELMMSRGLVVPGDLVVGADSHTCTYGAIGAFSTGIGSTELAVVMMTGKLWFKVPESLCIRLSGELSPGVFAKDVILHIAALLGADGATYQAIEFHGPVVECLSVEERATLTNMAVEVGAKAGMVPPDEKTIRWVKERTDRPFEVVLPDPDAVYARTLDIDCSGLIPQVAFPHRVDNVRPITEALGIPIREAFVGTCTNGRIPDLEVVARILRGRKVHPEVRLIVAPASKETFLVALERGWVRDIVEAGGVFVPPGCGPCVGTHQGIPGDGWNVISTANRNFRGRMGNREASIYLASPATVAASAIEGKIADPRKYLG</sequence>
<keyword evidence="1 8" id="KW-0432">Leucine biosynthesis</keyword>
<keyword evidence="3 8" id="KW-0479">Metal-binding</keyword>
<dbReference type="GO" id="GO:0003861">
    <property type="term" value="F:3-isopropylmalate dehydratase activity"/>
    <property type="evidence" value="ECO:0007669"/>
    <property type="project" value="UniProtKB-UniRule"/>
</dbReference>
<keyword evidence="6 8" id="KW-0456">Lyase</keyword>
<feature type="binding site" evidence="8">
    <location>
        <position position="297"/>
    </location>
    <ligand>
        <name>[4Fe-4S] cluster</name>
        <dbReference type="ChEBI" id="CHEBI:49883"/>
    </ligand>
</feature>
<dbReference type="InterPro" id="IPR018136">
    <property type="entry name" value="Aconitase_4Fe-4S_BS"/>
</dbReference>
<feature type="binding site" evidence="8">
    <location>
        <position position="357"/>
    </location>
    <ligand>
        <name>[4Fe-4S] cluster</name>
        <dbReference type="ChEBI" id="CHEBI:49883"/>
    </ligand>
</feature>
<dbReference type="EC" id="4.2.1.33" evidence="8"/>
<gene>
    <name evidence="8" type="primary">leuC</name>
    <name evidence="10" type="ORF">ENV30_07025</name>
</gene>
<dbReference type="NCBIfam" id="TIGR02086">
    <property type="entry name" value="IPMI_arch"/>
    <property type="match status" value="1"/>
</dbReference>
<evidence type="ECO:0000256" key="6">
    <source>
        <dbReference type="ARBA" id="ARBA00023239"/>
    </source>
</evidence>
<keyword evidence="8" id="KW-0028">Amino-acid biosynthesis</keyword>
<dbReference type="UniPathway" id="UPA00048">
    <property type="reaction ID" value="UER00071"/>
</dbReference>
<dbReference type="PROSITE" id="PS00450">
    <property type="entry name" value="ACONITASE_1"/>
    <property type="match status" value="1"/>
</dbReference>
<dbReference type="NCBIfam" id="TIGR01343">
    <property type="entry name" value="hacA_fam"/>
    <property type="match status" value="1"/>
</dbReference>
<keyword evidence="7 8" id="KW-0100">Branched-chain amino acid biosynthesis</keyword>
<dbReference type="EMBL" id="DTFV01000100">
    <property type="protein sequence ID" value="HGI31041.1"/>
    <property type="molecule type" value="Genomic_DNA"/>
</dbReference>
<keyword evidence="4 8" id="KW-0408">Iron</keyword>
<comment type="cofactor">
    <cofactor evidence="8">
        <name>[4Fe-4S] cluster</name>
        <dbReference type="ChEBI" id="CHEBI:49883"/>
    </cofactor>
    <text evidence="8">Binds 1 [4Fe-4S] cluster per subunit.</text>
</comment>
<keyword evidence="2 8" id="KW-0004">4Fe-4S</keyword>
<comment type="pathway">
    <text evidence="8">Amino-acid biosynthesis; L-leucine biosynthesis; L-leucine from 3-methyl-2-oxobutanoate: step 2/4.</text>
</comment>
<comment type="caution">
    <text evidence="10">The sequence shown here is derived from an EMBL/GenBank/DDBJ whole genome shotgun (WGS) entry which is preliminary data.</text>
</comment>
<dbReference type="InterPro" id="IPR050067">
    <property type="entry name" value="IPM_dehydratase_rel_enz"/>
</dbReference>
<feature type="domain" description="Aconitase/3-isopropylmalate dehydratase large subunit alpha/beta/alpha" evidence="9">
    <location>
        <begin position="286"/>
        <end position="408"/>
    </location>
</feature>
<comment type="catalytic activity">
    <reaction evidence="8">
        <text>(2R,3S)-3-isopropylmalate = (2S)-2-isopropylmalate</text>
        <dbReference type="Rhea" id="RHEA:32287"/>
        <dbReference type="ChEBI" id="CHEBI:1178"/>
        <dbReference type="ChEBI" id="CHEBI:35121"/>
        <dbReference type="EC" id="4.2.1.33"/>
    </reaction>
</comment>
<dbReference type="Pfam" id="PF00330">
    <property type="entry name" value="Aconitase"/>
    <property type="match status" value="2"/>
</dbReference>
<dbReference type="CDD" id="cd01583">
    <property type="entry name" value="IPMI"/>
    <property type="match status" value="1"/>
</dbReference>
<proteinExistence type="inferred from homology"/>
<dbReference type="GO" id="GO:0051539">
    <property type="term" value="F:4 iron, 4 sulfur cluster binding"/>
    <property type="evidence" value="ECO:0007669"/>
    <property type="project" value="UniProtKB-KW"/>
</dbReference>
<accession>A0A7V3YHD7</accession>
<dbReference type="AlphaFoldDB" id="A0A7V3YHD7"/>
<dbReference type="SUPFAM" id="SSF53732">
    <property type="entry name" value="Aconitase iron-sulfur domain"/>
    <property type="match status" value="1"/>
</dbReference>
<evidence type="ECO:0000256" key="2">
    <source>
        <dbReference type="ARBA" id="ARBA00022485"/>
    </source>
</evidence>
<evidence type="ECO:0000256" key="8">
    <source>
        <dbReference type="HAMAP-Rule" id="MF_01027"/>
    </source>
</evidence>
<dbReference type="InterPro" id="IPR015931">
    <property type="entry name" value="Acnase/IPM_dHydase_lsu_aba_1/3"/>
</dbReference>
<evidence type="ECO:0000256" key="1">
    <source>
        <dbReference type="ARBA" id="ARBA00022430"/>
    </source>
</evidence>
<evidence type="ECO:0000256" key="3">
    <source>
        <dbReference type="ARBA" id="ARBA00022723"/>
    </source>
</evidence>
<dbReference type="PANTHER" id="PTHR43822">
    <property type="entry name" value="HOMOACONITASE, MITOCHONDRIAL-RELATED"/>
    <property type="match status" value="1"/>
</dbReference>
<evidence type="ECO:0000256" key="4">
    <source>
        <dbReference type="ARBA" id="ARBA00023004"/>
    </source>
</evidence>
<comment type="subunit">
    <text evidence="8">Heterodimer of LeuC and LeuD.</text>
</comment>
<feature type="domain" description="Aconitase/3-isopropylmalate dehydratase large subunit alpha/beta/alpha" evidence="9">
    <location>
        <begin position="7"/>
        <end position="284"/>
    </location>
</feature>
<evidence type="ECO:0000259" key="9">
    <source>
        <dbReference type="Pfam" id="PF00330"/>
    </source>
</evidence>
<dbReference type="InterPro" id="IPR001030">
    <property type="entry name" value="Acoase/IPM_deHydtase_lsu_aba"/>
</dbReference>
<feature type="binding site" evidence="8">
    <location>
        <position position="360"/>
    </location>
    <ligand>
        <name>[4Fe-4S] cluster</name>
        <dbReference type="ChEBI" id="CHEBI:49883"/>
    </ligand>
</feature>
<dbReference type="GO" id="GO:0009098">
    <property type="term" value="P:L-leucine biosynthetic process"/>
    <property type="evidence" value="ECO:0007669"/>
    <property type="project" value="UniProtKB-UniRule"/>
</dbReference>
<dbReference type="InterPro" id="IPR006251">
    <property type="entry name" value="Homoacnase/IPMdehydase_lsu"/>
</dbReference>
<organism evidence="10">
    <name type="scientific">Candidatus Caldatribacterium californiense</name>
    <dbReference type="NCBI Taxonomy" id="1454726"/>
    <lineage>
        <taxon>Bacteria</taxon>
        <taxon>Pseudomonadati</taxon>
        <taxon>Atribacterota</taxon>
        <taxon>Atribacteria</taxon>
        <taxon>Atribacterales</taxon>
        <taxon>Candidatus Caldatribacteriaceae</taxon>
        <taxon>Candidatus Caldatribacterium</taxon>
    </lineage>
</organism>
<dbReference type="Gene3D" id="3.30.499.10">
    <property type="entry name" value="Aconitase, domain 3"/>
    <property type="match status" value="2"/>
</dbReference>
<evidence type="ECO:0000256" key="5">
    <source>
        <dbReference type="ARBA" id="ARBA00023014"/>
    </source>
</evidence>
<dbReference type="InterPro" id="IPR011826">
    <property type="entry name" value="HAcnase/IPMdehydase_lsu_prok"/>
</dbReference>
<dbReference type="PANTHER" id="PTHR43822:SF2">
    <property type="entry name" value="HOMOACONITASE, MITOCHONDRIAL"/>
    <property type="match status" value="1"/>
</dbReference>
<evidence type="ECO:0000256" key="7">
    <source>
        <dbReference type="ARBA" id="ARBA00023304"/>
    </source>
</evidence>
<dbReference type="NCBIfam" id="NF001614">
    <property type="entry name" value="PRK00402.1"/>
    <property type="match status" value="1"/>
</dbReference>
<comment type="function">
    <text evidence="8">Catalyzes the isomerization between 2-isopropylmalate and 3-isopropylmalate, via the formation of 2-isopropylmaleate.</text>
</comment>
<keyword evidence="5 8" id="KW-0411">Iron-sulfur</keyword>
<dbReference type="InterPro" id="IPR036008">
    <property type="entry name" value="Aconitase_4Fe-4S_dom"/>
</dbReference>
<dbReference type="GO" id="GO:0046872">
    <property type="term" value="F:metal ion binding"/>
    <property type="evidence" value="ECO:0007669"/>
    <property type="project" value="UniProtKB-KW"/>
</dbReference>
<comment type="similarity">
    <text evidence="8">Belongs to the aconitase/IPM isomerase family. LeuC type 2 subfamily.</text>
</comment>
<evidence type="ECO:0000313" key="10">
    <source>
        <dbReference type="EMBL" id="HGI31041.1"/>
    </source>
</evidence>
<dbReference type="PRINTS" id="PR00415">
    <property type="entry name" value="ACONITASE"/>
</dbReference>
<protein>
    <recommendedName>
        <fullName evidence="8">3-isopropylmalate dehydratase large subunit</fullName>
        <ecNumber evidence="8">4.2.1.33</ecNumber>
    </recommendedName>
    <alternativeName>
        <fullName evidence="8">Alpha-IPM isomerase</fullName>
        <shortName evidence="8">IPMI</shortName>
    </alternativeName>
    <alternativeName>
        <fullName evidence="8">Isopropylmalate isomerase</fullName>
    </alternativeName>
</protein>
<name>A0A7V3YHD7_9BACT</name>
<dbReference type="InterPro" id="IPR033941">
    <property type="entry name" value="IPMI_cat"/>
</dbReference>